<reference evidence="2" key="2">
    <citation type="submission" date="2015-01" db="EMBL/GenBank/DDBJ databases">
        <title>Evolutionary Origins and Diversification of the Mycorrhizal Mutualists.</title>
        <authorList>
            <consortium name="DOE Joint Genome Institute"/>
            <consortium name="Mycorrhizal Genomics Consortium"/>
            <person name="Kohler A."/>
            <person name="Kuo A."/>
            <person name="Nagy L.G."/>
            <person name="Floudas D."/>
            <person name="Copeland A."/>
            <person name="Barry K.W."/>
            <person name="Cichocki N."/>
            <person name="Veneault-Fourrey C."/>
            <person name="LaButti K."/>
            <person name="Lindquist E.A."/>
            <person name="Lipzen A."/>
            <person name="Lundell T."/>
            <person name="Morin E."/>
            <person name="Murat C."/>
            <person name="Riley R."/>
            <person name="Ohm R."/>
            <person name="Sun H."/>
            <person name="Tunlid A."/>
            <person name="Henrissat B."/>
            <person name="Grigoriev I.V."/>
            <person name="Hibbett D.S."/>
            <person name="Martin F."/>
        </authorList>
    </citation>
    <scope>NUCLEOTIDE SEQUENCE [LARGE SCALE GENOMIC DNA]</scope>
    <source>
        <strain evidence="2">MUT 4182</strain>
    </source>
</reference>
<keyword evidence="2" id="KW-1185">Reference proteome</keyword>
<evidence type="ECO:0000313" key="2">
    <source>
        <dbReference type="Proteomes" id="UP000054248"/>
    </source>
</evidence>
<dbReference type="HOGENOM" id="CLU_2607802_0_0_1"/>
<sequence length="79" mass="8466">MAAGVATANSLFGSARSLISNTWRSLTSEPPVSNCVLAYDVDNQNIVGDILLTNTPQHITVTPNGEFAILSVCESEWKE</sequence>
<dbReference type="OrthoDB" id="10630515at2759"/>
<name>A0A0C3QGU2_9AGAM</name>
<evidence type="ECO:0000313" key="1">
    <source>
        <dbReference type="EMBL" id="KIO25646.1"/>
    </source>
</evidence>
<proteinExistence type="predicted"/>
<dbReference type="AlphaFoldDB" id="A0A0C3QGU2"/>
<dbReference type="EMBL" id="KN823038">
    <property type="protein sequence ID" value="KIO25646.1"/>
    <property type="molecule type" value="Genomic_DNA"/>
</dbReference>
<gene>
    <name evidence="1" type="ORF">M407DRAFT_244016</name>
</gene>
<dbReference type="Proteomes" id="UP000054248">
    <property type="component" value="Unassembled WGS sequence"/>
</dbReference>
<accession>A0A0C3QGU2</accession>
<reference evidence="1 2" key="1">
    <citation type="submission" date="2014-04" db="EMBL/GenBank/DDBJ databases">
        <authorList>
            <consortium name="DOE Joint Genome Institute"/>
            <person name="Kuo A."/>
            <person name="Girlanda M."/>
            <person name="Perotto S."/>
            <person name="Kohler A."/>
            <person name="Nagy L.G."/>
            <person name="Floudas D."/>
            <person name="Copeland A."/>
            <person name="Barry K.W."/>
            <person name="Cichocki N."/>
            <person name="Veneault-Fourrey C."/>
            <person name="LaButti K."/>
            <person name="Lindquist E.A."/>
            <person name="Lipzen A."/>
            <person name="Lundell T."/>
            <person name="Morin E."/>
            <person name="Murat C."/>
            <person name="Sun H."/>
            <person name="Tunlid A."/>
            <person name="Henrissat B."/>
            <person name="Grigoriev I.V."/>
            <person name="Hibbett D.S."/>
            <person name="Martin F."/>
            <person name="Nordberg H.P."/>
            <person name="Cantor M.N."/>
            <person name="Hua S.X."/>
        </authorList>
    </citation>
    <scope>NUCLEOTIDE SEQUENCE [LARGE SCALE GENOMIC DNA]</scope>
    <source>
        <strain evidence="1 2">MUT 4182</strain>
    </source>
</reference>
<organism evidence="1 2">
    <name type="scientific">Tulasnella calospora MUT 4182</name>
    <dbReference type="NCBI Taxonomy" id="1051891"/>
    <lineage>
        <taxon>Eukaryota</taxon>
        <taxon>Fungi</taxon>
        <taxon>Dikarya</taxon>
        <taxon>Basidiomycota</taxon>
        <taxon>Agaricomycotina</taxon>
        <taxon>Agaricomycetes</taxon>
        <taxon>Cantharellales</taxon>
        <taxon>Tulasnellaceae</taxon>
        <taxon>Tulasnella</taxon>
    </lineage>
</organism>
<protein>
    <submittedName>
        <fullName evidence="1">Uncharacterized protein</fullName>
    </submittedName>
</protein>